<feature type="compositionally biased region" description="Low complexity" evidence="4">
    <location>
        <begin position="1059"/>
        <end position="1069"/>
    </location>
</feature>
<dbReference type="PANTHER" id="PTHR19879:SF9">
    <property type="entry name" value="TRANSCRIPTION INITIATION FACTOR TFIID SUBUNIT 5"/>
    <property type="match status" value="1"/>
</dbReference>
<feature type="repeat" description="WD" evidence="3">
    <location>
        <begin position="888"/>
        <end position="929"/>
    </location>
</feature>
<dbReference type="PROSITE" id="PS50294">
    <property type="entry name" value="WD_REPEATS_REGION"/>
    <property type="match status" value="6"/>
</dbReference>
<feature type="repeat" description="WD" evidence="3">
    <location>
        <begin position="582"/>
        <end position="614"/>
    </location>
</feature>
<dbReference type="AlphaFoldDB" id="A0A518HD68"/>
<dbReference type="SUPFAM" id="SSF56112">
    <property type="entry name" value="Protein kinase-like (PK-like)"/>
    <property type="match status" value="1"/>
</dbReference>
<dbReference type="Proteomes" id="UP000317835">
    <property type="component" value="Chromosome"/>
</dbReference>
<dbReference type="CDD" id="cd14014">
    <property type="entry name" value="STKc_PknB_like"/>
    <property type="match status" value="1"/>
</dbReference>
<protein>
    <submittedName>
        <fullName evidence="7">Serine/threonine-protein kinase PrkC</fullName>
        <ecNumber evidence="7">2.7.11.1</ecNumber>
    </submittedName>
</protein>
<dbReference type="EC" id="2.7.11.1" evidence="7"/>
<feature type="repeat" description="WD" evidence="3">
    <location>
        <begin position="972"/>
        <end position="1004"/>
    </location>
</feature>
<reference evidence="7 8" key="1">
    <citation type="submission" date="2019-02" db="EMBL/GenBank/DDBJ databases">
        <title>Deep-cultivation of Planctomycetes and their phenomic and genomic characterization uncovers novel biology.</title>
        <authorList>
            <person name="Wiegand S."/>
            <person name="Jogler M."/>
            <person name="Boedeker C."/>
            <person name="Pinto D."/>
            <person name="Vollmers J."/>
            <person name="Rivas-Marin E."/>
            <person name="Kohn T."/>
            <person name="Peeters S.H."/>
            <person name="Heuer A."/>
            <person name="Rast P."/>
            <person name="Oberbeckmann S."/>
            <person name="Bunk B."/>
            <person name="Jeske O."/>
            <person name="Meyerdierks A."/>
            <person name="Storesund J.E."/>
            <person name="Kallscheuer N."/>
            <person name="Luecker S."/>
            <person name="Lage O.M."/>
            <person name="Pohl T."/>
            <person name="Merkel B.J."/>
            <person name="Hornburger P."/>
            <person name="Mueller R.-W."/>
            <person name="Bruemmer F."/>
            <person name="Labrenz M."/>
            <person name="Spormann A.M."/>
            <person name="Op den Camp H."/>
            <person name="Overmann J."/>
            <person name="Amann R."/>
            <person name="Jetten M.S.M."/>
            <person name="Mascher T."/>
            <person name="Medema M.H."/>
            <person name="Devos D.P."/>
            <person name="Kaster A.-K."/>
            <person name="Ovreas L."/>
            <person name="Rohde M."/>
            <person name="Galperin M.Y."/>
            <person name="Jogler C."/>
        </authorList>
    </citation>
    <scope>NUCLEOTIDE SEQUENCE [LARGE SCALE GENOMIC DNA]</scope>
    <source>
        <strain evidence="7 8">ElP</strain>
    </source>
</reference>
<evidence type="ECO:0000256" key="1">
    <source>
        <dbReference type="ARBA" id="ARBA00022574"/>
    </source>
</evidence>
<feature type="transmembrane region" description="Helical" evidence="5">
    <location>
        <begin position="254"/>
        <end position="276"/>
    </location>
</feature>
<organism evidence="7 8">
    <name type="scientific">Tautonia plasticadhaerens</name>
    <dbReference type="NCBI Taxonomy" id="2527974"/>
    <lineage>
        <taxon>Bacteria</taxon>
        <taxon>Pseudomonadati</taxon>
        <taxon>Planctomycetota</taxon>
        <taxon>Planctomycetia</taxon>
        <taxon>Isosphaerales</taxon>
        <taxon>Isosphaeraceae</taxon>
        <taxon>Tautonia</taxon>
    </lineage>
</organism>
<evidence type="ECO:0000313" key="7">
    <source>
        <dbReference type="EMBL" id="QDV38805.1"/>
    </source>
</evidence>
<feature type="repeat" description="WD" evidence="3">
    <location>
        <begin position="624"/>
        <end position="665"/>
    </location>
</feature>
<dbReference type="InterPro" id="IPR015943">
    <property type="entry name" value="WD40/YVTN_repeat-like_dom_sf"/>
</dbReference>
<evidence type="ECO:0000256" key="2">
    <source>
        <dbReference type="ARBA" id="ARBA00022737"/>
    </source>
</evidence>
<keyword evidence="7" id="KW-0808">Transferase</keyword>
<feature type="domain" description="Protein kinase" evidence="6">
    <location>
        <begin position="1"/>
        <end position="227"/>
    </location>
</feature>
<dbReference type="CDD" id="cd00200">
    <property type="entry name" value="WD40"/>
    <property type="match status" value="2"/>
</dbReference>
<dbReference type="PROSITE" id="PS00108">
    <property type="entry name" value="PROTEIN_KINASE_ST"/>
    <property type="match status" value="1"/>
</dbReference>
<keyword evidence="1 3" id="KW-0853">WD repeat</keyword>
<dbReference type="PANTHER" id="PTHR19879">
    <property type="entry name" value="TRANSCRIPTION INITIATION FACTOR TFIID"/>
    <property type="match status" value="1"/>
</dbReference>
<feature type="repeat" description="WD" evidence="3">
    <location>
        <begin position="804"/>
        <end position="845"/>
    </location>
</feature>
<keyword evidence="5" id="KW-1133">Transmembrane helix</keyword>
<keyword evidence="8" id="KW-1185">Reference proteome</keyword>
<dbReference type="GO" id="GO:0005524">
    <property type="term" value="F:ATP binding"/>
    <property type="evidence" value="ECO:0007669"/>
    <property type="project" value="InterPro"/>
</dbReference>
<feature type="compositionally biased region" description="Low complexity" evidence="4">
    <location>
        <begin position="1035"/>
        <end position="1046"/>
    </location>
</feature>
<dbReference type="InterPro" id="IPR000719">
    <property type="entry name" value="Prot_kinase_dom"/>
</dbReference>
<dbReference type="SMART" id="SM00320">
    <property type="entry name" value="WD40"/>
    <property type="match status" value="14"/>
</dbReference>
<evidence type="ECO:0000256" key="4">
    <source>
        <dbReference type="SAM" id="MobiDB-lite"/>
    </source>
</evidence>
<dbReference type="Pfam" id="PF00069">
    <property type="entry name" value="Pkinase"/>
    <property type="match status" value="1"/>
</dbReference>
<dbReference type="GO" id="GO:0004674">
    <property type="term" value="F:protein serine/threonine kinase activity"/>
    <property type="evidence" value="ECO:0007669"/>
    <property type="project" value="UniProtKB-EC"/>
</dbReference>
<dbReference type="InterPro" id="IPR020472">
    <property type="entry name" value="WD40_PAC1"/>
</dbReference>
<dbReference type="PROSITE" id="PS50082">
    <property type="entry name" value="WD_REPEATS_2"/>
    <property type="match status" value="10"/>
</dbReference>
<dbReference type="EMBL" id="CP036426">
    <property type="protein sequence ID" value="QDV38805.1"/>
    <property type="molecule type" value="Genomic_DNA"/>
</dbReference>
<dbReference type="Gene3D" id="2.130.10.10">
    <property type="entry name" value="YVTN repeat-like/Quinoprotein amine dehydrogenase"/>
    <property type="match status" value="4"/>
</dbReference>
<dbReference type="KEGG" id="tpla:ElP_67620"/>
<keyword evidence="5" id="KW-0472">Membrane</keyword>
<dbReference type="InterPro" id="IPR001680">
    <property type="entry name" value="WD40_rpt"/>
</dbReference>
<dbReference type="InterPro" id="IPR011009">
    <property type="entry name" value="Kinase-like_dom_sf"/>
</dbReference>
<dbReference type="OrthoDB" id="500858at2"/>
<dbReference type="PRINTS" id="PR00320">
    <property type="entry name" value="GPROTEINBRPT"/>
</dbReference>
<name>A0A518HD68_9BACT</name>
<feature type="repeat" description="WD" evidence="3">
    <location>
        <begin position="492"/>
        <end position="526"/>
    </location>
</feature>
<evidence type="ECO:0000256" key="3">
    <source>
        <dbReference type="PROSITE-ProRule" id="PRU00221"/>
    </source>
</evidence>
<dbReference type="PROSITE" id="PS50011">
    <property type="entry name" value="PROTEIN_KINASE_DOM"/>
    <property type="match status" value="1"/>
</dbReference>
<feature type="repeat" description="WD" evidence="3">
    <location>
        <begin position="846"/>
        <end position="887"/>
    </location>
</feature>
<accession>A0A518HD68</accession>
<sequence>MPAWSEADSSWDDETLILDDPGEREGDPSGGGSSEDAPAPGPGAGAGAGAGEIPDIDPGRRPEWFRTVARIGRQVAQGLAYAHGRGVIHRDIKPSNLLLDGEGIAWITDFGLALAEEDLTLTGTGDLLGTTRYMAPERFRGEGDARADVYALGLTLYELVTLRPAFPAVDRLELIDRIRSQDPPRPRSIDPGIPRDLETIVLKATEKDPAARYQTASAMAEDLGRFLDDRPIEARPIGPIERLARWCRRNPEQAVLGGAVLGLLVAIALVSTTLAVRLDRRAREARDAARAADLGQRAALRAAANEAVARRDADRASLRLARTRDELRRNLYAARIATALAAWDANDVGRLEGLLEQARRQAEGLDLLGWEWHYLHRLSRQERATFRDHSREVSRVAFSPDGLTLASIQWGGRVVLRDPATGAVRGELPGSDDPRFSGPLSLGVSALAFSPDGLTLAAQGPDLGVAAFEVDSGRRRFSVEQPAEPPGPPVAVLDLAFSPDGLMLAAATAAHSILIWDARDGRLLRHLPNAHAGPVADVEFSPDGLTLASAGFDGLIAFRDARAPAEGSSEGEGEGEGEAILLPAHVGAIRDLVYSPDGLTLASAGADGTVRLWDPVGRRELDRLRPDCPDVAALAYAPDGSTLASAGIHHEVTLWDAESGRPLRSLKGHTDSIYALAYSPDGRTIASAGADTTVRLWDPERSSQPRTLIEPGPASFFDRPFALDFSRDGLRVAAGFEDATVLVWGLPDADRRLEFATVGPGDPRLGWSIYSLAFSPDGLTLAVGDPDHRVTLRDAGTGALLRVLGTHDDTIKDLAFSPDGRSVASASNDGRLTLWDLEAGAARFTYEGQDLGVLDLDFSPDGRSIASASNNQTVAILDASTGDVRRTLDGHLGSVLGVSWSPDGRTIASAGADTTVRLWEAETGRPLRVLTGHTSAVQSVCFSPDGRRLASAGSGRTIRLWDPSSGLELLALKDHDGWIRRIAFSPDGLRLVSVSDDGTVKLRDAFPLDPSAGPPEPTESGSPDQPPGGMVSDVASSAPTAPAGPQGAPPGPGSGAGPGSEAPRAISRK</sequence>
<feature type="region of interest" description="Disordered" evidence="4">
    <location>
        <begin position="1004"/>
        <end position="1069"/>
    </location>
</feature>
<keyword evidence="7" id="KW-0418">Kinase</keyword>
<dbReference type="RefSeq" id="WP_145277591.1">
    <property type="nucleotide sequence ID" value="NZ_CP036426.1"/>
</dbReference>
<proteinExistence type="predicted"/>
<dbReference type="InterPro" id="IPR008271">
    <property type="entry name" value="Ser/Thr_kinase_AS"/>
</dbReference>
<dbReference type="InterPro" id="IPR011047">
    <property type="entry name" value="Quinoprotein_ADH-like_sf"/>
</dbReference>
<dbReference type="Pfam" id="PF00400">
    <property type="entry name" value="WD40"/>
    <property type="match status" value="11"/>
</dbReference>
<feature type="repeat" description="WD" evidence="3">
    <location>
        <begin position="666"/>
        <end position="707"/>
    </location>
</feature>
<feature type="region of interest" description="Disordered" evidence="4">
    <location>
        <begin position="1"/>
        <end position="59"/>
    </location>
</feature>
<dbReference type="PROSITE" id="PS00678">
    <property type="entry name" value="WD_REPEATS_1"/>
    <property type="match status" value="2"/>
</dbReference>
<feature type="compositionally biased region" description="Acidic residues" evidence="4">
    <location>
        <begin position="9"/>
        <end position="20"/>
    </location>
</feature>
<gene>
    <name evidence="7" type="primary">prkC_30</name>
    <name evidence="7" type="ORF">ElP_67620</name>
</gene>
<feature type="repeat" description="WD" evidence="3">
    <location>
        <begin position="930"/>
        <end position="971"/>
    </location>
</feature>
<dbReference type="Gene3D" id="1.10.510.10">
    <property type="entry name" value="Transferase(Phosphotransferase) domain 1"/>
    <property type="match status" value="1"/>
</dbReference>
<dbReference type="SUPFAM" id="SSF50998">
    <property type="entry name" value="Quinoprotein alcohol dehydrogenase-like"/>
    <property type="match status" value="2"/>
</dbReference>
<feature type="repeat" description="WD" evidence="3">
    <location>
        <begin position="528"/>
        <end position="569"/>
    </location>
</feature>
<dbReference type="SMART" id="SM00220">
    <property type="entry name" value="S_TKc"/>
    <property type="match status" value="1"/>
</dbReference>
<evidence type="ECO:0000259" key="6">
    <source>
        <dbReference type="PROSITE" id="PS50011"/>
    </source>
</evidence>
<keyword evidence="2" id="KW-0677">Repeat</keyword>
<keyword evidence="5" id="KW-0812">Transmembrane</keyword>
<evidence type="ECO:0000313" key="8">
    <source>
        <dbReference type="Proteomes" id="UP000317835"/>
    </source>
</evidence>
<dbReference type="InterPro" id="IPR019775">
    <property type="entry name" value="WD40_repeat_CS"/>
</dbReference>
<evidence type="ECO:0000256" key="5">
    <source>
        <dbReference type="SAM" id="Phobius"/>
    </source>
</evidence>